<name>M0CTS6_9EURY</name>
<reference evidence="3 4" key="1">
    <citation type="journal article" date="2014" name="PLoS Genet.">
        <title>Phylogenetically driven sequencing of extremely halophilic archaea reveals strategies for static and dynamic osmo-response.</title>
        <authorList>
            <person name="Becker E.A."/>
            <person name="Seitzer P.M."/>
            <person name="Tritt A."/>
            <person name="Larsen D."/>
            <person name="Krusor M."/>
            <person name="Yao A.I."/>
            <person name="Wu D."/>
            <person name="Madern D."/>
            <person name="Eisen J.A."/>
            <person name="Darling A.E."/>
            <person name="Facciotti M.T."/>
        </authorList>
    </citation>
    <scope>NUCLEOTIDE SEQUENCE [LARGE SCALE GENOMIC DNA]</scope>
    <source>
        <strain evidence="3 4">2-9-1</strain>
    </source>
</reference>
<dbReference type="STRING" id="797114.C475_10169"/>
<feature type="transmembrane region" description="Helical" evidence="2">
    <location>
        <begin position="177"/>
        <end position="199"/>
    </location>
</feature>
<dbReference type="AlphaFoldDB" id="M0CTS6"/>
<sequence length="433" mass="44845">MSTGRAESVASMDVRERVATARTVLVRAVVGDRLGLVVFLGTLLAVGVTWRLGVFITDNYTLANALVALADGSLVVDEAVYGTLEAPGMQVYDGRPYGRNYGQVAFAVPLLWGLRAVTGVADIGLVFAAAWSLLLLAFGVQVGRLTGRESLCATTGAVLALATFVASAALAEPIPERLTALAALQLGTVLATAFVATTIYRLFTRMHDRRLGVAAAVVSVFATPVGFWAAIPKRHVTVTALLAGVVYAFYRSRSTGEDADERDAFLSPTGFRALAYALVGLYTWVHAGEAFAVFLALVAVDLPTAPSNDRRTLSVVAAAFAASLIPLLATNAAISGDPVRPPRMLSEFAVPTDGGAGSDGSGGATSGGSVPLLPAPVRTIVATVADRSGLIFGPLVAGAKSAVSDPESLYRTFARAGYDGSIGARDNDQAINL</sequence>
<feature type="transmembrane region" description="Helical" evidence="2">
    <location>
        <begin position="150"/>
        <end position="171"/>
    </location>
</feature>
<feature type="transmembrane region" description="Helical" evidence="2">
    <location>
        <begin position="116"/>
        <end position="138"/>
    </location>
</feature>
<feature type="transmembrane region" description="Helical" evidence="2">
    <location>
        <begin position="273"/>
        <end position="300"/>
    </location>
</feature>
<accession>M0CTS6</accession>
<dbReference type="Proteomes" id="UP000011626">
    <property type="component" value="Unassembled WGS sequence"/>
</dbReference>
<evidence type="ECO:0008006" key="5">
    <source>
        <dbReference type="Google" id="ProtNLM"/>
    </source>
</evidence>
<protein>
    <recommendedName>
        <fullName evidence="5">Glycosyltransferase RgtA/B/C/D-like domain-containing protein</fullName>
    </recommendedName>
</protein>
<evidence type="ECO:0000313" key="4">
    <source>
        <dbReference type="Proteomes" id="UP000011626"/>
    </source>
</evidence>
<feature type="transmembrane region" description="Helical" evidence="2">
    <location>
        <begin position="312"/>
        <end position="334"/>
    </location>
</feature>
<dbReference type="EMBL" id="AOIU01000023">
    <property type="protein sequence ID" value="ELZ25817.1"/>
    <property type="molecule type" value="Genomic_DNA"/>
</dbReference>
<feature type="compositionally biased region" description="Gly residues" evidence="1">
    <location>
        <begin position="354"/>
        <end position="366"/>
    </location>
</feature>
<evidence type="ECO:0000256" key="2">
    <source>
        <dbReference type="SAM" id="Phobius"/>
    </source>
</evidence>
<evidence type="ECO:0000313" key="3">
    <source>
        <dbReference type="EMBL" id="ELZ25817.1"/>
    </source>
</evidence>
<keyword evidence="4" id="KW-1185">Reference proteome</keyword>
<organism evidence="3 4">
    <name type="scientific">Halosimplex carlsbadense 2-9-1</name>
    <dbReference type="NCBI Taxonomy" id="797114"/>
    <lineage>
        <taxon>Archaea</taxon>
        <taxon>Methanobacteriati</taxon>
        <taxon>Methanobacteriota</taxon>
        <taxon>Stenosarchaea group</taxon>
        <taxon>Halobacteria</taxon>
        <taxon>Halobacteriales</taxon>
        <taxon>Haloarculaceae</taxon>
        <taxon>Halosimplex</taxon>
    </lineage>
</organism>
<dbReference type="eggNOG" id="arCOG06944">
    <property type="taxonomic scope" value="Archaea"/>
</dbReference>
<gene>
    <name evidence="3" type="ORF">C475_10169</name>
</gene>
<feature type="region of interest" description="Disordered" evidence="1">
    <location>
        <begin position="350"/>
        <end position="370"/>
    </location>
</feature>
<evidence type="ECO:0000256" key="1">
    <source>
        <dbReference type="SAM" id="MobiDB-lite"/>
    </source>
</evidence>
<feature type="transmembrane region" description="Helical" evidence="2">
    <location>
        <begin position="34"/>
        <end position="56"/>
    </location>
</feature>
<keyword evidence="2" id="KW-0812">Transmembrane</keyword>
<comment type="caution">
    <text evidence="3">The sequence shown here is derived from an EMBL/GenBank/DDBJ whole genome shotgun (WGS) entry which is preliminary data.</text>
</comment>
<keyword evidence="2" id="KW-1133">Transmembrane helix</keyword>
<keyword evidence="2" id="KW-0472">Membrane</keyword>
<feature type="non-terminal residue" evidence="3">
    <location>
        <position position="433"/>
    </location>
</feature>
<proteinExistence type="predicted"/>
<feature type="transmembrane region" description="Helical" evidence="2">
    <location>
        <begin position="211"/>
        <end position="230"/>
    </location>
</feature>